<accession>A0AA39PE63</accession>
<sequence length="1104" mass="125529">MSESVLQTYFPNLQPSSQTKPLPSDSFIYPDPLALLVLPFDPADITDIGIQKVTRFWPTSVPLFTFTGHPYLQERKDRVIQVLKLGKNQRLGNGLRTANALTHNQYTKIFLEETRILDCLLTSVSTCTTFSKDVVYKLDQRIYQELFTRLTNLRALASSSLQSWGYPALQPPVWPIDIAKGLTANDFEIYALQYRIRVENFLYMLDDVHDWDKGQTRVYLDEELLAMQCNADRSHLKNGEYYLPAVPPMPHPYPSKSKTSFQTSVSNSNWGRVHHDIPRDKEQHPSNSQAINIRGQSCLCANSKVSESHDLSGPCQCESMPVASHQAQIPNNLDCGSPSLYTSIYWGHSPGDLDSGQGHTDGNKHPLHQDAGSPRISAQSDHLDESNTNITRKNEFNNISVLHHSIGNPIIHHSSKGKLRTFQIVLSTPSMPFSGGDKGSLLPRKARHRIPQLRKQLQQTLHHLRSNFIDRQWHRRIRLRECMQRPPLFICLQNEDSQYFNSEKPAPIPSSAHLRTAVRSPGNYTVMTVTGTEPTSHSWRSRKPAGTPTTENRYCHNGTKCTAYMPVKSDPLPQVHARRTLHQYHCHWRNQRDGNQIHSPQKPPSHDNFKLSKGEGYKRIGFMKKLDDLVWDPGVKIHGMVKINVASDNAMGYSVLWGKDMPQSDTVSRVNELMVWIMQHGDEHHQYHSCCGNSLPATTDTDYLCHRRMMKLPCIQVTFKRHSGTVCIGRYLFFKVSRETHHWWQDYDSPDHLVSPSVPCISKNGSSLAVVRNWNTNSPLRLPGKWFHRVHRKGQRMKQRSHSAQKSQRIGTGFNQYQLTTIIYNAAPRWKPIENLIRHLLRFTLADVHQVFREFQIPIACTMLCSPNYLKSIAENTAGYHRKIWHSTRGEVPCQLLLGTISFPGFAASTCPKIIEDDALIKRVPKGSLTDNSQSVVFNMTPLKRNLGEKSDNKQLNQNIRFINGPNDTPEEALTTPIPVYRTIPSPCTKTSLVQWSISVVPAVPPSRAHVIDHKRESLVDFGNETKNMSILREGQQVDTIPGVDEAIVVISSKRRYADPIINIDSVLETIPRNQPLPIRFIAHRFPLLTYRPNISRTAPGSMN</sequence>
<reference evidence="2" key="1">
    <citation type="submission" date="2023-06" db="EMBL/GenBank/DDBJ databases">
        <authorList>
            <consortium name="Lawrence Berkeley National Laboratory"/>
            <person name="Ahrendt S."/>
            <person name="Sahu N."/>
            <person name="Indic B."/>
            <person name="Wong-Bajracharya J."/>
            <person name="Merenyi Z."/>
            <person name="Ke H.-M."/>
            <person name="Monk M."/>
            <person name="Kocsube S."/>
            <person name="Drula E."/>
            <person name="Lipzen A."/>
            <person name="Balint B."/>
            <person name="Henrissat B."/>
            <person name="Andreopoulos B."/>
            <person name="Martin F.M."/>
            <person name="Harder C.B."/>
            <person name="Rigling D."/>
            <person name="Ford K.L."/>
            <person name="Foster G.D."/>
            <person name="Pangilinan J."/>
            <person name="Papanicolaou A."/>
            <person name="Barry K."/>
            <person name="LaButti K."/>
            <person name="Viragh M."/>
            <person name="Koriabine M."/>
            <person name="Yan M."/>
            <person name="Riley R."/>
            <person name="Champramary S."/>
            <person name="Plett K.L."/>
            <person name="Tsai I.J."/>
            <person name="Slot J."/>
            <person name="Sipos G."/>
            <person name="Plett J."/>
            <person name="Nagy L.G."/>
            <person name="Grigoriev I.V."/>
        </authorList>
    </citation>
    <scope>NUCLEOTIDE SEQUENCE</scope>
    <source>
        <strain evidence="2">HWK02</strain>
    </source>
</reference>
<comment type="caution">
    <text evidence="2">The sequence shown here is derived from an EMBL/GenBank/DDBJ whole genome shotgun (WGS) entry which is preliminary data.</text>
</comment>
<evidence type="ECO:0000256" key="1">
    <source>
        <dbReference type="SAM" id="MobiDB-lite"/>
    </source>
</evidence>
<keyword evidence="3" id="KW-1185">Reference proteome</keyword>
<organism evidence="2 3">
    <name type="scientific">Armillaria luteobubalina</name>
    <dbReference type="NCBI Taxonomy" id="153913"/>
    <lineage>
        <taxon>Eukaryota</taxon>
        <taxon>Fungi</taxon>
        <taxon>Dikarya</taxon>
        <taxon>Basidiomycota</taxon>
        <taxon>Agaricomycotina</taxon>
        <taxon>Agaricomycetes</taxon>
        <taxon>Agaricomycetidae</taxon>
        <taxon>Agaricales</taxon>
        <taxon>Marasmiineae</taxon>
        <taxon>Physalacriaceae</taxon>
        <taxon>Armillaria</taxon>
    </lineage>
</organism>
<dbReference type="Proteomes" id="UP001175228">
    <property type="component" value="Unassembled WGS sequence"/>
</dbReference>
<feature type="region of interest" description="Disordered" evidence="1">
    <location>
        <begin position="352"/>
        <end position="384"/>
    </location>
</feature>
<gene>
    <name evidence="2" type="ORF">EDD18DRAFT_1362980</name>
</gene>
<name>A0AA39PE63_9AGAR</name>
<dbReference type="AlphaFoldDB" id="A0AA39PE63"/>
<feature type="compositionally biased region" description="Polar residues" evidence="1">
    <location>
        <begin position="529"/>
        <end position="538"/>
    </location>
</feature>
<proteinExistence type="predicted"/>
<feature type="region of interest" description="Disordered" evidence="1">
    <location>
        <begin position="529"/>
        <end position="551"/>
    </location>
</feature>
<protein>
    <submittedName>
        <fullName evidence="2">Uncharacterized protein</fullName>
    </submittedName>
</protein>
<evidence type="ECO:0000313" key="2">
    <source>
        <dbReference type="EMBL" id="KAK0481954.1"/>
    </source>
</evidence>
<dbReference type="EMBL" id="JAUEPU010000071">
    <property type="protein sequence ID" value="KAK0481954.1"/>
    <property type="molecule type" value="Genomic_DNA"/>
</dbReference>
<evidence type="ECO:0000313" key="3">
    <source>
        <dbReference type="Proteomes" id="UP001175228"/>
    </source>
</evidence>